<keyword evidence="2" id="KW-1185">Reference proteome</keyword>
<dbReference type="EMBL" id="JBHSPA010000036">
    <property type="protein sequence ID" value="MFC5828331.1"/>
    <property type="molecule type" value="Genomic_DNA"/>
</dbReference>
<evidence type="ECO:0000313" key="2">
    <source>
        <dbReference type="Proteomes" id="UP001596058"/>
    </source>
</evidence>
<comment type="caution">
    <text evidence="1">The sequence shown here is derived from an EMBL/GenBank/DDBJ whole genome shotgun (WGS) entry which is preliminary data.</text>
</comment>
<dbReference type="Proteomes" id="UP001596058">
    <property type="component" value="Unassembled WGS sequence"/>
</dbReference>
<name>A0ABW1CRH1_9ACTN</name>
<dbReference type="RefSeq" id="WP_379517835.1">
    <property type="nucleotide sequence ID" value="NZ_JBHSPA010000036.1"/>
</dbReference>
<protein>
    <submittedName>
        <fullName evidence="1">Uncharacterized protein</fullName>
    </submittedName>
</protein>
<evidence type="ECO:0000313" key="1">
    <source>
        <dbReference type="EMBL" id="MFC5828331.1"/>
    </source>
</evidence>
<reference evidence="2" key="1">
    <citation type="journal article" date="2019" name="Int. J. Syst. Evol. Microbiol.">
        <title>The Global Catalogue of Microorganisms (GCM) 10K type strain sequencing project: providing services to taxonomists for standard genome sequencing and annotation.</title>
        <authorList>
            <consortium name="The Broad Institute Genomics Platform"/>
            <consortium name="The Broad Institute Genome Sequencing Center for Infectious Disease"/>
            <person name="Wu L."/>
            <person name="Ma J."/>
        </authorList>
    </citation>
    <scope>NUCLEOTIDE SEQUENCE [LARGE SCALE GENOMIC DNA]</scope>
    <source>
        <strain evidence="2">CCUG 53903</strain>
    </source>
</reference>
<proteinExistence type="predicted"/>
<sequence>MIESQARPVRRRVIEAVSLGTRNQPHAEIVRWTCPHEKHVSQGCVTCYGSAADADPALPLWDVAVWFTSPRPIPIRVLHAIHRHGRNFALDQPSTPLVFLLTGQARAAQGVEAVAGMVGFLLQSLATIHDFTVTEVRAVHF</sequence>
<accession>A0ABW1CRH1</accession>
<gene>
    <name evidence="1" type="ORF">ACFPZ3_31060</name>
</gene>
<organism evidence="1 2">
    <name type="scientific">Nonomuraea insulae</name>
    <dbReference type="NCBI Taxonomy" id="1616787"/>
    <lineage>
        <taxon>Bacteria</taxon>
        <taxon>Bacillati</taxon>
        <taxon>Actinomycetota</taxon>
        <taxon>Actinomycetes</taxon>
        <taxon>Streptosporangiales</taxon>
        <taxon>Streptosporangiaceae</taxon>
        <taxon>Nonomuraea</taxon>
    </lineage>
</organism>